<reference evidence="3" key="1">
    <citation type="journal article" date="2014" name="Int. J. Syst. Evol. Microbiol.">
        <title>Complete genome sequence of Corynebacterium casei LMG S-19264T (=DSM 44701T), isolated from a smear-ripened cheese.</title>
        <authorList>
            <consortium name="US DOE Joint Genome Institute (JGI-PGF)"/>
            <person name="Walter F."/>
            <person name="Albersmeier A."/>
            <person name="Kalinowski J."/>
            <person name="Ruckert C."/>
        </authorList>
    </citation>
    <scope>NUCLEOTIDE SEQUENCE</scope>
    <source>
        <strain evidence="3">KCTC 32182</strain>
    </source>
</reference>
<dbReference type="Proteomes" id="UP000645257">
    <property type="component" value="Unassembled WGS sequence"/>
</dbReference>
<dbReference type="InterPro" id="IPR003539">
    <property type="entry name" value="CD_toxinB"/>
</dbReference>
<dbReference type="SUPFAM" id="SSF56219">
    <property type="entry name" value="DNase I-like"/>
    <property type="match status" value="1"/>
</dbReference>
<dbReference type="GO" id="GO:0003824">
    <property type="term" value="F:catalytic activity"/>
    <property type="evidence" value="ECO:0007669"/>
    <property type="project" value="InterPro"/>
</dbReference>
<dbReference type="RefSeq" id="WP_189530475.1">
    <property type="nucleotide sequence ID" value="NZ_BMYX01000001.1"/>
</dbReference>
<proteinExistence type="predicted"/>
<protein>
    <submittedName>
        <fullName evidence="3">Cytolethal distending toxin subunit CdtB</fullName>
    </submittedName>
</protein>
<dbReference type="NCBIfam" id="NF011787">
    <property type="entry name" value="PRK15251.1"/>
    <property type="match status" value="1"/>
</dbReference>
<dbReference type="AlphaFoldDB" id="A0A918U762"/>
<sequence>MQRFLRFAVRVALPMMASCPVHADVKDFSVGSWNMQGASHATEFKWEIYVKPMARLYDVLALQETGELPAAAELTNRVIALPRGMGLTIREYTWRWGSHSRPGMVRYIYYADMGNRVSLATITSRRADDVVVLSNPAGANKRPLLGVAFNRTGPGGGRDVFFNIHARSMGNNEAPNIVDDLYRHFSGQANTEWMVLGDHNMEPNELGRLLSSHFPQTAREVTPLYTNNTATQISGGTLDYAVVGQGVPGRPSSARSMFARLHTSFLASNHSAVAFGKAE</sequence>
<organism evidence="3 4">
    <name type="scientific">Paludibacterium paludis</name>
    <dbReference type="NCBI Taxonomy" id="1225769"/>
    <lineage>
        <taxon>Bacteria</taxon>
        <taxon>Pseudomonadati</taxon>
        <taxon>Pseudomonadota</taxon>
        <taxon>Betaproteobacteria</taxon>
        <taxon>Neisseriales</taxon>
        <taxon>Chromobacteriaceae</taxon>
        <taxon>Paludibacterium</taxon>
    </lineage>
</organism>
<dbReference type="Pfam" id="PF03372">
    <property type="entry name" value="Exo_endo_phos"/>
    <property type="match status" value="1"/>
</dbReference>
<dbReference type="PRINTS" id="PR01388">
    <property type="entry name" value="CDTOXINB"/>
</dbReference>
<reference evidence="3" key="2">
    <citation type="submission" date="2020-09" db="EMBL/GenBank/DDBJ databases">
        <authorList>
            <person name="Sun Q."/>
            <person name="Kim S."/>
        </authorList>
    </citation>
    <scope>NUCLEOTIDE SEQUENCE</scope>
    <source>
        <strain evidence="3">KCTC 32182</strain>
    </source>
</reference>
<evidence type="ECO:0000313" key="4">
    <source>
        <dbReference type="Proteomes" id="UP000645257"/>
    </source>
</evidence>
<comment type="caution">
    <text evidence="3">The sequence shown here is derived from an EMBL/GenBank/DDBJ whole genome shotgun (WGS) entry which is preliminary data.</text>
</comment>
<name>A0A918U762_9NEIS</name>
<dbReference type="InterPro" id="IPR036691">
    <property type="entry name" value="Endo/exonu/phosph_ase_sf"/>
</dbReference>
<feature type="chain" id="PRO_5037525480" evidence="1">
    <location>
        <begin position="24"/>
        <end position="279"/>
    </location>
</feature>
<accession>A0A918U762</accession>
<evidence type="ECO:0000313" key="3">
    <source>
        <dbReference type="EMBL" id="GGY04260.1"/>
    </source>
</evidence>
<evidence type="ECO:0000259" key="2">
    <source>
        <dbReference type="Pfam" id="PF03372"/>
    </source>
</evidence>
<evidence type="ECO:0000256" key="1">
    <source>
        <dbReference type="SAM" id="SignalP"/>
    </source>
</evidence>
<feature type="signal peptide" evidence="1">
    <location>
        <begin position="1"/>
        <end position="23"/>
    </location>
</feature>
<dbReference type="Gene3D" id="3.60.10.10">
    <property type="entry name" value="Endonuclease/exonuclease/phosphatase"/>
    <property type="match status" value="1"/>
</dbReference>
<keyword evidence="4" id="KW-1185">Reference proteome</keyword>
<dbReference type="EMBL" id="BMYX01000001">
    <property type="protein sequence ID" value="GGY04260.1"/>
    <property type="molecule type" value="Genomic_DNA"/>
</dbReference>
<keyword evidence="1" id="KW-0732">Signal</keyword>
<dbReference type="InterPro" id="IPR005135">
    <property type="entry name" value="Endo/exonuclease/phosphatase"/>
</dbReference>
<gene>
    <name evidence="3" type="primary">cdtB</name>
    <name evidence="3" type="ORF">GCM10011289_03410</name>
</gene>
<feature type="domain" description="Endonuclease/exonuclease/phosphatase" evidence="2">
    <location>
        <begin position="31"/>
        <end position="248"/>
    </location>
</feature>